<organism evidence="3 4">
    <name type="scientific">Brachybacterium kimchii</name>
    <dbReference type="NCBI Taxonomy" id="2942909"/>
    <lineage>
        <taxon>Bacteria</taxon>
        <taxon>Bacillati</taxon>
        <taxon>Actinomycetota</taxon>
        <taxon>Actinomycetes</taxon>
        <taxon>Micrococcales</taxon>
        <taxon>Dermabacteraceae</taxon>
        <taxon>Brachybacterium</taxon>
    </lineage>
</organism>
<dbReference type="RefSeq" id="WP_249479606.1">
    <property type="nucleotide sequence ID" value="NZ_CP097218.1"/>
</dbReference>
<dbReference type="InterPro" id="IPR050982">
    <property type="entry name" value="Auxin_biosynth/cation_transpt"/>
</dbReference>
<dbReference type="PANTHER" id="PTHR43539">
    <property type="entry name" value="FLAVIN-BINDING MONOOXYGENASE-LIKE PROTEIN (AFU_ORTHOLOGUE AFUA_4G09220)"/>
    <property type="match status" value="1"/>
</dbReference>
<dbReference type="PANTHER" id="PTHR43539:SF78">
    <property type="entry name" value="FLAVIN-CONTAINING MONOOXYGENASE"/>
    <property type="match status" value="1"/>
</dbReference>
<reference evidence="3" key="1">
    <citation type="submission" date="2022-05" db="EMBL/GenBank/DDBJ databases">
        <title>Genomic analysis of Brachybacterium sp. CBA3104.</title>
        <authorList>
            <person name="Roh S.W."/>
            <person name="Kim Y.B."/>
            <person name="Kim Y."/>
        </authorList>
    </citation>
    <scope>NUCLEOTIDE SEQUENCE</scope>
    <source>
        <strain evidence="3">CBA3104</strain>
    </source>
</reference>
<dbReference type="EMBL" id="CP097218">
    <property type="protein sequence ID" value="UQN30371.1"/>
    <property type="molecule type" value="Genomic_DNA"/>
</dbReference>
<dbReference type="Proteomes" id="UP001055868">
    <property type="component" value="Chromosome"/>
</dbReference>
<evidence type="ECO:0000259" key="2">
    <source>
        <dbReference type="Pfam" id="PF07992"/>
    </source>
</evidence>
<accession>A0ABY4N986</accession>
<protein>
    <submittedName>
        <fullName evidence="3">NAD(P)/FAD-dependent oxidoreductase</fullName>
    </submittedName>
</protein>
<proteinExistence type="predicted"/>
<dbReference type="InterPro" id="IPR036188">
    <property type="entry name" value="FAD/NAD-bd_sf"/>
</dbReference>
<keyword evidence="4" id="KW-1185">Reference proteome</keyword>
<evidence type="ECO:0000313" key="4">
    <source>
        <dbReference type="Proteomes" id="UP001055868"/>
    </source>
</evidence>
<sequence length="348" mass="37103">MVIGGGQAGLSAGHHLLRRGADVIMLDAEDGPGGAWRHRWDSLTMATVNHIADLPDMPQDDVPETESANVAVPAYFAEFERRRSLPIERPVRVTSVRPEDPETGVDSPLRVDSVDGQGRALTPIRTRAIVNATGTWSNPFVPFVPGIGTFRGRMLRTVDYPGAEALSGQRIGIVGGGISATGFLAELSEVATTFWYTRRQPVFREGGFTPEIEGRAAVAMVEERVAQGLAPLSVVSVTGLPWSPALAAADARGALHRRPMFTRIVPEGVIEADGTTTPLDVLLWATGFRAALDHLAPLHLRAPGGGIRMDGSQVAGDPRIHLVGYGPSSSTIGANRAGRAAARRLLRR</sequence>
<dbReference type="Pfam" id="PF07992">
    <property type="entry name" value="Pyr_redox_2"/>
    <property type="match status" value="1"/>
</dbReference>
<dbReference type="Gene3D" id="3.50.50.60">
    <property type="entry name" value="FAD/NAD(P)-binding domain"/>
    <property type="match status" value="1"/>
</dbReference>
<keyword evidence="1" id="KW-0560">Oxidoreductase</keyword>
<gene>
    <name evidence="3" type="ORF">M4486_03230</name>
</gene>
<dbReference type="InterPro" id="IPR023753">
    <property type="entry name" value="FAD/NAD-binding_dom"/>
</dbReference>
<evidence type="ECO:0000256" key="1">
    <source>
        <dbReference type="ARBA" id="ARBA00023002"/>
    </source>
</evidence>
<dbReference type="SUPFAM" id="SSF51905">
    <property type="entry name" value="FAD/NAD(P)-binding domain"/>
    <property type="match status" value="1"/>
</dbReference>
<feature type="domain" description="FAD/NAD(P)-binding" evidence="2">
    <location>
        <begin position="1"/>
        <end position="222"/>
    </location>
</feature>
<name>A0ABY4N986_9MICO</name>
<evidence type="ECO:0000313" key="3">
    <source>
        <dbReference type="EMBL" id="UQN30371.1"/>
    </source>
</evidence>